<keyword evidence="8" id="KW-0548">Nucleotidyltransferase</keyword>
<dbReference type="PANTHER" id="PTHR37984:SF5">
    <property type="entry name" value="PROTEIN NYNRIN-LIKE"/>
    <property type="match status" value="1"/>
</dbReference>
<accession>A0A2I0I4X7</accession>
<evidence type="ECO:0000256" key="4">
    <source>
        <dbReference type="ARBA" id="ARBA00022801"/>
    </source>
</evidence>
<keyword evidence="14" id="KW-1185">Reference proteome</keyword>
<keyword evidence="3" id="KW-0064">Aspartyl protease</keyword>
<dbReference type="GO" id="GO:0003887">
    <property type="term" value="F:DNA-directed DNA polymerase activity"/>
    <property type="evidence" value="ECO:0007669"/>
    <property type="project" value="UniProtKB-KW"/>
</dbReference>
<comment type="caution">
    <text evidence="13">The sequence shown here is derived from an EMBL/GenBank/DDBJ whole genome shotgun (WGS) entry which is preliminary data.</text>
</comment>
<dbReference type="InterPro" id="IPR041588">
    <property type="entry name" value="Integrase_H2C2"/>
</dbReference>
<dbReference type="FunFam" id="1.10.340.70:FF:000001">
    <property type="entry name" value="Retrovirus-related Pol polyprotein from transposon gypsy-like Protein"/>
    <property type="match status" value="1"/>
</dbReference>
<protein>
    <submittedName>
        <fullName evidence="13">Uncharacterized protein</fullName>
    </submittedName>
</protein>
<dbReference type="GO" id="GO:0006508">
    <property type="term" value="P:proteolysis"/>
    <property type="evidence" value="ECO:0007669"/>
    <property type="project" value="UniProtKB-KW"/>
</dbReference>
<evidence type="ECO:0000259" key="12">
    <source>
        <dbReference type="Pfam" id="PF24626"/>
    </source>
</evidence>
<reference evidence="13 14" key="1">
    <citation type="submission" date="2017-11" db="EMBL/GenBank/DDBJ databases">
        <title>De-novo sequencing of pomegranate (Punica granatum L.) genome.</title>
        <authorList>
            <person name="Akparov Z."/>
            <person name="Amiraslanov A."/>
            <person name="Hajiyeva S."/>
            <person name="Abbasov M."/>
            <person name="Kaur K."/>
            <person name="Hamwieh A."/>
            <person name="Solovyev V."/>
            <person name="Salamov A."/>
            <person name="Braich B."/>
            <person name="Kosarev P."/>
            <person name="Mahmoud A."/>
            <person name="Hajiyev E."/>
            <person name="Babayeva S."/>
            <person name="Izzatullayeva V."/>
            <person name="Mammadov A."/>
            <person name="Mammadov A."/>
            <person name="Sharifova S."/>
            <person name="Ojaghi J."/>
            <person name="Eynullazada K."/>
            <person name="Bayramov B."/>
            <person name="Abdulazimova A."/>
            <person name="Shahmuradov I."/>
        </authorList>
    </citation>
    <scope>NUCLEOTIDE SEQUENCE [LARGE SCALE GENOMIC DNA]</scope>
    <source>
        <strain evidence="14">cv. AG2017</strain>
        <tissue evidence="13">Leaf</tissue>
    </source>
</reference>
<evidence type="ECO:0000256" key="6">
    <source>
        <dbReference type="ARBA" id="ARBA00022908"/>
    </source>
</evidence>
<evidence type="ECO:0000256" key="7">
    <source>
        <dbReference type="ARBA" id="ARBA00022918"/>
    </source>
</evidence>
<evidence type="ECO:0000256" key="2">
    <source>
        <dbReference type="ARBA" id="ARBA00022723"/>
    </source>
</evidence>
<dbReference type="SUPFAM" id="SSF54160">
    <property type="entry name" value="Chromo domain-like"/>
    <property type="match status" value="1"/>
</dbReference>
<evidence type="ECO:0000313" key="14">
    <source>
        <dbReference type="Proteomes" id="UP000233551"/>
    </source>
</evidence>
<keyword evidence="8" id="KW-0808">Transferase</keyword>
<proteinExistence type="predicted"/>
<dbReference type="InterPro" id="IPR036397">
    <property type="entry name" value="RNaseH_sf"/>
</dbReference>
<keyword evidence="4" id="KW-0378">Hydrolase</keyword>
<dbReference type="Proteomes" id="UP000233551">
    <property type="component" value="Unassembled WGS sequence"/>
</dbReference>
<evidence type="ECO:0000256" key="10">
    <source>
        <dbReference type="ARBA" id="ARBA00023172"/>
    </source>
</evidence>
<dbReference type="InterPro" id="IPR050951">
    <property type="entry name" value="Retrovirus_Pol_polyprotein"/>
</dbReference>
<keyword evidence="5" id="KW-0460">Magnesium</keyword>
<keyword evidence="9" id="KW-0238">DNA-binding</keyword>
<dbReference type="GO" id="GO:0003964">
    <property type="term" value="F:RNA-directed DNA polymerase activity"/>
    <property type="evidence" value="ECO:0007669"/>
    <property type="project" value="UniProtKB-KW"/>
</dbReference>
<dbReference type="InterPro" id="IPR016197">
    <property type="entry name" value="Chromo-like_dom_sf"/>
</dbReference>
<dbReference type="InterPro" id="IPR056924">
    <property type="entry name" value="SH3_Tf2-1"/>
</dbReference>
<organism evidence="13 14">
    <name type="scientific">Punica granatum</name>
    <name type="common">Pomegranate</name>
    <dbReference type="NCBI Taxonomy" id="22663"/>
    <lineage>
        <taxon>Eukaryota</taxon>
        <taxon>Viridiplantae</taxon>
        <taxon>Streptophyta</taxon>
        <taxon>Embryophyta</taxon>
        <taxon>Tracheophyta</taxon>
        <taxon>Spermatophyta</taxon>
        <taxon>Magnoliopsida</taxon>
        <taxon>eudicotyledons</taxon>
        <taxon>Gunneridae</taxon>
        <taxon>Pentapetalae</taxon>
        <taxon>rosids</taxon>
        <taxon>malvids</taxon>
        <taxon>Myrtales</taxon>
        <taxon>Lythraceae</taxon>
        <taxon>Punica</taxon>
    </lineage>
</organism>
<evidence type="ECO:0000256" key="1">
    <source>
        <dbReference type="ARBA" id="ARBA00022670"/>
    </source>
</evidence>
<keyword evidence="6" id="KW-0229">DNA integration</keyword>
<evidence type="ECO:0000256" key="8">
    <source>
        <dbReference type="ARBA" id="ARBA00022932"/>
    </source>
</evidence>
<feature type="domain" description="Tf2-1-like SH3-like" evidence="12">
    <location>
        <begin position="267"/>
        <end position="330"/>
    </location>
</feature>
<dbReference type="STRING" id="22663.A0A2I0I4X7"/>
<dbReference type="Pfam" id="PF24626">
    <property type="entry name" value="SH3_Tf2-1"/>
    <property type="match status" value="1"/>
</dbReference>
<evidence type="ECO:0000256" key="5">
    <source>
        <dbReference type="ARBA" id="ARBA00022842"/>
    </source>
</evidence>
<keyword evidence="8" id="KW-0239">DNA-directed DNA polymerase</keyword>
<dbReference type="EMBL" id="PGOL01003911">
    <property type="protein sequence ID" value="PKI39065.1"/>
    <property type="molecule type" value="Genomic_DNA"/>
</dbReference>
<keyword evidence="10" id="KW-0233">DNA recombination</keyword>
<name>A0A2I0I4X7_PUNGR</name>
<dbReference type="SUPFAM" id="SSF53098">
    <property type="entry name" value="Ribonuclease H-like"/>
    <property type="match status" value="1"/>
</dbReference>
<dbReference type="Gene3D" id="3.30.420.10">
    <property type="entry name" value="Ribonuclease H-like superfamily/Ribonuclease H"/>
    <property type="match status" value="1"/>
</dbReference>
<dbReference type="Gene3D" id="1.10.340.70">
    <property type="match status" value="1"/>
</dbReference>
<dbReference type="GO" id="GO:0046872">
    <property type="term" value="F:metal ion binding"/>
    <property type="evidence" value="ECO:0007669"/>
    <property type="project" value="UniProtKB-KW"/>
</dbReference>
<evidence type="ECO:0000256" key="9">
    <source>
        <dbReference type="ARBA" id="ARBA00023125"/>
    </source>
</evidence>
<dbReference type="InterPro" id="IPR012337">
    <property type="entry name" value="RNaseH-like_sf"/>
</dbReference>
<gene>
    <name evidence="13" type="ORF">CRG98_040552</name>
</gene>
<evidence type="ECO:0000256" key="3">
    <source>
        <dbReference type="ARBA" id="ARBA00022750"/>
    </source>
</evidence>
<dbReference type="GO" id="GO:0004190">
    <property type="term" value="F:aspartic-type endopeptidase activity"/>
    <property type="evidence" value="ECO:0007669"/>
    <property type="project" value="UniProtKB-KW"/>
</dbReference>
<keyword evidence="1" id="KW-0645">Protease</keyword>
<dbReference type="GO" id="GO:0003677">
    <property type="term" value="F:DNA binding"/>
    <property type="evidence" value="ECO:0007669"/>
    <property type="project" value="UniProtKB-KW"/>
</dbReference>
<dbReference type="Pfam" id="PF17921">
    <property type="entry name" value="Integrase_H2C2"/>
    <property type="match status" value="1"/>
</dbReference>
<evidence type="ECO:0000313" key="13">
    <source>
        <dbReference type="EMBL" id="PKI39065.1"/>
    </source>
</evidence>
<dbReference type="PANTHER" id="PTHR37984">
    <property type="entry name" value="PROTEIN CBG26694"/>
    <property type="match status" value="1"/>
</dbReference>
<sequence length="424" mass="49184">MAVTVPYSNLWAEISQVTEGDPRLGPILLNIRRGELLEGEFNMRGGCLVRTSRVVVPDTLELKRKILHEFHDSVIRGHLRILRTYKRIGQLFSWPGMKTDVVHYVQECYMCQRNKSDSRRPAGLLEPLPIPNKLFKLHGTKLKMSSAYHPQTDCQMEVINRCLEQYLHCFVYHQPRLWERYLAWAEYWYNTTYQRSISTTPFEVVYGRPASVLVGYEPGFTAFNEVEKQLRARDAILRELKSNLAAAQNRMKAAADKHRRDEQFEVGDWVYLKLQPYRQHSVFKRAIQKLTSRYFGPFQVIARVGAAAYRLDLPDYAKIHPMFHVSLLRRRVGEGQAIQPTLPPYVAHSGVRTCEALVRWNALPDEDATWESVEVLKLHFPTLNLEDRFDLRGEELMGPAQHRRNLGALLSSDTMLNLRVYTGD</sequence>
<dbReference type="GO" id="GO:0015074">
    <property type="term" value="P:DNA integration"/>
    <property type="evidence" value="ECO:0007669"/>
    <property type="project" value="UniProtKB-KW"/>
</dbReference>
<dbReference type="AlphaFoldDB" id="A0A2I0I4X7"/>
<dbReference type="GO" id="GO:0006310">
    <property type="term" value="P:DNA recombination"/>
    <property type="evidence" value="ECO:0007669"/>
    <property type="project" value="UniProtKB-KW"/>
</dbReference>
<evidence type="ECO:0000259" key="11">
    <source>
        <dbReference type="Pfam" id="PF17921"/>
    </source>
</evidence>
<feature type="domain" description="Integrase zinc-binding" evidence="11">
    <location>
        <begin position="61"/>
        <end position="116"/>
    </location>
</feature>
<keyword evidence="7" id="KW-0695">RNA-directed DNA polymerase</keyword>
<keyword evidence="2" id="KW-0479">Metal-binding</keyword>